<dbReference type="Gene3D" id="1.20.5.340">
    <property type="match status" value="1"/>
</dbReference>
<dbReference type="EMBL" id="KN122382">
    <property type="protein sequence ID" value="KFO30787.1"/>
    <property type="molecule type" value="Genomic_DNA"/>
</dbReference>
<name>A0A091DI95_FUKDA</name>
<keyword evidence="2" id="KW-1185">Reference proteome</keyword>
<reference evidence="1 2" key="1">
    <citation type="submission" date="2013-11" db="EMBL/GenBank/DDBJ databases">
        <title>The Damaraland mole rat (Fukomys damarensis) genome and evolution of African mole rats.</title>
        <authorList>
            <person name="Gladyshev V.N."/>
            <person name="Fang X."/>
        </authorList>
    </citation>
    <scope>NUCLEOTIDE SEQUENCE [LARGE SCALE GENOMIC DNA]</scope>
    <source>
        <tissue evidence="1">Liver</tissue>
    </source>
</reference>
<dbReference type="Proteomes" id="UP000028990">
    <property type="component" value="Unassembled WGS sequence"/>
</dbReference>
<organism evidence="1 2">
    <name type="scientific">Fukomys damarensis</name>
    <name type="common">Damaraland mole rat</name>
    <name type="synonym">Cryptomys damarensis</name>
    <dbReference type="NCBI Taxonomy" id="885580"/>
    <lineage>
        <taxon>Eukaryota</taxon>
        <taxon>Metazoa</taxon>
        <taxon>Chordata</taxon>
        <taxon>Craniata</taxon>
        <taxon>Vertebrata</taxon>
        <taxon>Euteleostomi</taxon>
        <taxon>Mammalia</taxon>
        <taxon>Eutheria</taxon>
        <taxon>Euarchontoglires</taxon>
        <taxon>Glires</taxon>
        <taxon>Rodentia</taxon>
        <taxon>Hystricomorpha</taxon>
        <taxon>Bathyergidae</taxon>
        <taxon>Fukomys</taxon>
    </lineage>
</organism>
<sequence>MCEAICVGPYPTQVPQPPADWHPHHQQTGARETLANIEEQCKLLIRSEIQLEARVKELSKCMEEEEEINSELTARGRKLRR</sequence>
<gene>
    <name evidence="1" type="ORF">H920_07890</name>
</gene>
<evidence type="ECO:0000313" key="2">
    <source>
        <dbReference type="Proteomes" id="UP000028990"/>
    </source>
</evidence>
<proteinExistence type="predicted"/>
<dbReference type="SUPFAM" id="SSF90257">
    <property type="entry name" value="Myosin rod fragments"/>
    <property type="match status" value="1"/>
</dbReference>
<accession>A0A091DI95</accession>
<dbReference type="AlphaFoldDB" id="A0A091DI95"/>
<evidence type="ECO:0000313" key="1">
    <source>
        <dbReference type="EMBL" id="KFO30787.1"/>
    </source>
</evidence>
<protein>
    <submittedName>
        <fullName evidence="1">Myosin heavy chain, cardiac muscle isoform</fullName>
    </submittedName>
</protein>